<dbReference type="AlphaFoldDB" id="I0YIS5"/>
<sequence>MHPFANDVPHQLLKHSGKQLCHWPTIPWQQKTPTLHGKATRSDGRPVSSLTQIFYFQSFGHTPAIKNLQHKGPGGLDKVQMLIYKMTANYAGVCLKHA</sequence>
<dbReference type="KEGG" id="csl:COCSUDRAFT_34592"/>
<evidence type="ECO:0000313" key="2">
    <source>
        <dbReference type="Proteomes" id="UP000007264"/>
    </source>
</evidence>
<proteinExistence type="predicted"/>
<keyword evidence="2" id="KW-1185">Reference proteome</keyword>
<dbReference type="RefSeq" id="XP_005642838.1">
    <property type="nucleotide sequence ID" value="XM_005642781.1"/>
</dbReference>
<organism evidence="1 2">
    <name type="scientific">Coccomyxa subellipsoidea (strain C-169)</name>
    <name type="common">Green microalga</name>
    <dbReference type="NCBI Taxonomy" id="574566"/>
    <lineage>
        <taxon>Eukaryota</taxon>
        <taxon>Viridiplantae</taxon>
        <taxon>Chlorophyta</taxon>
        <taxon>core chlorophytes</taxon>
        <taxon>Trebouxiophyceae</taxon>
        <taxon>Trebouxiophyceae incertae sedis</taxon>
        <taxon>Coccomyxaceae</taxon>
        <taxon>Coccomyxa</taxon>
        <taxon>Coccomyxa subellipsoidea</taxon>
    </lineage>
</organism>
<name>I0YIS5_COCSC</name>
<gene>
    <name evidence="1" type="ORF">COCSUDRAFT_34592</name>
</gene>
<protein>
    <submittedName>
        <fullName evidence="1">Uncharacterized protein</fullName>
    </submittedName>
</protein>
<dbReference type="GeneID" id="17036201"/>
<reference evidence="1 2" key="1">
    <citation type="journal article" date="2012" name="Genome Biol.">
        <title>The genome of the polar eukaryotic microalga coccomyxa subellipsoidea reveals traits of cold adaptation.</title>
        <authorList>
            <person name="Blanc G."/>
            <person name="Agarkova I."/>
            <person name="Grimwood J."/>
            <person name="Kuo A."/>
            <person name="Brueggeman A."/>
            <person name="Dunigan D."/>
            <person name="Gurnon J."/>
            <person name="Ladunga I."/>
            <person name="Lindquist E."/>
            <person name="Lucas S."/>
            <person name="Pangilinan J."/>
            <person name="Proschold T."/>
            <person name="Salamov A."/>
            <person name="Schmutz J."/>
            <person name="Weeks D."/>
            <person name="Yamada T."/>
            <person name="Claverie J.M."/>
            <person name="Grigoriev I."/>
            <person name="Van Etten J."/>
            <person name="Lomsadze A."/>
            <person name="Borodovsky M."/>
        </authorList>
    </citation>
    <scope>NUCLEOTIDE SEQUENCE [LARGE SCALE GENOMIC DNA]</scope>
    <source>
        <strain evidence="1 2">C-169</strain>
    </source>
</reference>
<dbReference type="Proteomes" id="UP000007264">
    <property type="component" value="Unassembled WGS sequence"/>
</dbReference>
<accession>I0YIS5</accession>
<comment type="caution">
    <text evidence="1">The sequence shown here is derived from an EMBL/GenBank/DDBJ whole genome shotgun (WGS) entry which is preliminary data.</text>
</comment>
<evidence type="ECO:0000313" key="1">
    <source>
        <dbReference type="EMBL" id="EIE18294.1"/>
    </source>
</evidence>
<dbReference type="EMBL" id="AGSI01000025">
    <property type="protein sequence ID" value="EIE18294.1"/>
    <property type="molecule type" value="Genomic_DNA"/>
</dbReference>